<dbReference type="InterPro" id="IPR032710">
    <property type="entry name" value="NTF2-like_dom_sf"/>
</dbReference>
<dbReference type="Proteomes" id="UP000183487">
    <property type="component" value="Unassembled WGS sequence"/>
</dbReference>
<reference evidence="3" key="1">
    <citation type="submission" date="2016-10" db="EMBL/GenBank/DDBJ databases">
        <authorList>
            <person name="Varghese N."/>
        </authorList>
    </citation>
    <scope>NUCLEOTIDE SEQUENCE [LARGE SCALE GENOMIC DNA]</scope>
    <source>
        <strain evidence="3">GAS106B</strain>
    </source>
</reference>
<dbReference type="InterPro" id="IPR037401">
    <property type="entry name" value="SnoaL-like"/>
</dbReference>
<dbReference type="OrthoDB" id="1492465at2"/>
<protein>
    <submittedName>
        <fullName evidence="2">SnoaL-like domain-containing protein</fullName>
    </submittedName>
</protein>
<organism evidence="2 3">
    <name type="scientific">Paraburkholderia fungorum</name>
    <dbReference type="NCBI Taxonomy" id="134537"/>
    <lineage>
        <taxon>Bacteria</taxon>
        <taxon>Pseudomonadati</taxon>
        <taxon>Pseudomonadota</taxon>
        <taxon>Betaproteobacteria</taxon>
        <taxon>Burkholderiales</taxon>
        <taxon>Burkholderiaceae</taxon>
        <taxon>Paraburkholderia</taxon>
    </lineage>
</organism>
<gene>
    <name evidence="2" type="ORF">SAMN05443245_6224</name>
</gene>
<feature type="domain" description="SnoaL-like" evidence="1">
    <location>
        <begin position="7"/>
        <end position="137"/>
    </location>
</feature>
<accession>A0A1H1JEV6</accession>
<dbReference type="Pfam" id="PF13577">
    <property type="entry name" value="SnoaL_4"/>
    <property type="match status" value="1"/>
</dbReference>
<dbReference type="EMBL" id="FNKP01000003">
    <property type="protein sequence ID" value="SDR48534.1"/>
    <property type="molecule type" value="Genomic_DNA"/>
</dbReference>
<dbReference type="AlphaFoldDB" id="A0A1H1JEV6"/>
<dbReference type="Gene3D" id="3.10.450.50">
    <property type="match status" value="1"/>
</dbReference>
<dbReference type="CDD" id="cd00531">
    <property type="entry name" value="NTF2_like"/>
    <property type="match status" value="1"/>
</dbReference>
<dbReference type="SUPFAM" id="SSF54427">
    <property type="entry name" value="NTF2-like"/>
    <property type="match status" value="1"/>
</dbReference>
<evidence type="ECO:0000313" key="2">
    <source>
        <dbReference type="EMBL" id="SDR48534.1"/>
    </source>
</evidence>
<sequence>MSTDISKLLAIEAIKNVRKRYCHYLDANRMDALAQLFTTDAICEVDRGVWRGRDAIREGLSQAFAAFDTQSRGRYPFLHAITNQWIELLDEDRAEGRCYLIDLVTTRPASESPFLLLGLYADEYRLVDDHWLISRTRLDAVWPESNGGGGDPGNGLILPS</sequence>
<evidence type="ECO:0000313" key="3">
    <source>
        <dbReference type="Proteomes" id="UP000183487"/>
    </source>
</evidence>
<proteinExistence type="predicted"/>
<keyword evidence="3" id="KW-1185">Reference proteome</keyword>
<evidence type="ECO:0000259" key="1">
    <source>
        <dbReference type="Pfam" id="PF13577"/>
    </source>
</evidence>
<name>A0A1H1JEV6_9BURK</name>